<dbReference type="STRING" id="139825.A0A401GLN9"/>
<comment type="subcellular location">
    <subcellularLocation>
        <location evidence="1">Membrane</location>
        <topology evidence="1">Multi-pass membrane protein</topology>
    </subcellularLocation>
</comment>
<feature type="domain" description="Endoplasmic reticulum vesicle transporter C-terminal" evidence="7">
    <location>
        <begin position="145"/>
        <end position="395"/>
    </location>
</feature>
<organism evidence="9 10">
    <name type="scientific">Sparassis crispa</name>
    <dbReference type="NCBI Taxonomy" id="139825"/>
    <lineage>
        <taxon>Eukaryota</taxon>
        <taxon>Fungi</taxon>
        <taxon>Dikarya</taxon>
        <taxon>Basidiomycota</taxon>
        <taxon>Agaricomycotina</taxon>
        <taxon>Agaricomycetes</taxon>
        <taxon>Polyporales</taxon>
        <taxon>Sparassidaceae</taxon>
        <taxon>Sparassis</taxon>
    </lineage>
</organism>
<protein>
    <recommendedName>
        <fullName evidence="11">Endoplasmic reticulum-Golgi intermediate compartment protein</fullName>
    </recommendedName>
</protein>
<evidence type="ECO:0000256" key="3">
    <source>
        <dbReference type="ARBA" id="ARBA00022692"/>
    </source>
</evidence>
<gene>
    <name evidence="9" type="ORF">SCP_0501540</name>
</gene>
<dbReference type="GO" id="GO:0006888">
    <property type="term" value="P:endoplasmic reticulum to Golgi vesicle-mediated transport"/>
    <property type="evidence" value="ECO:0007669"/>
    <property type="project" value="TreeGrafter"/>
</dbReference>
<dbReference type="GeneID" id="38780024"/>
<evidence type="ECO:0000313" key="10">
    <source>
        <dbReference type="Proteomes" id="UP000287166"/>
    </source>
</evidence>
<dbReference type="OrthoDB" id="10266265at2759"/>
<comment type="similarity">
    <text evidence="2">Belongs to the ERGIC family.</text>
</comment>
<dbReference type="AlphaFoldDB" id="A0A401GLN9"/>
<evidence type="ECO:0000259" key="8">
    <source>
        <dbReference type="Pfam" id="PF13850"/>
    </source>
</evidence>
<feature type="transmembrane region" description="Helical" evidence="6">
    <location>
        <begin position="376"/>
        <end position="401"/>
    </location>
</feature>
<dbReference type="RefSeq" id="XP_027614020.1">
    <property type="nucleotide sequence ID" value="XM_027758219.1"/>
</dbReference>
<evidence type="ECO:0000259" key="7">
    <source>
        <dbReference type="Pfam" id="PF07970"/>
    </source>
</evidence>
<proteinExistence type="inferred from homology"/>
<dbReference type="InterPro" id="IPR039542">
    <property type="entry name" value="Erv_N"/>
</dbReference>
<keyword evidence="5 6" id="KW-0472">Membrane</keyword>
<dbReference type="InterPro" id="IPR012936">
    <property type="entry name" value="Erv_C"/>
</dbReference>
<sequence length="424" mass="46865">MPAKGLFSSLKGIDAFGKTTEDVKVKTRTGALLTLVSAAIILSFTMIEFFDYRRVIVDTSIVVDRSRGERLTVNMNVSFPRVPCYLLSLDVMDVSGDLQTDISHNILKTRLTSAGVPVPNAQSSELRNDIDKMNEQRGADYCGSCYGGTPPENGCCNSCDDVRKAYTDRGWSFNRPDSIEQCVNEGWSDKLKEQASEGCNISGRVRVNKVVGNIHLSPGRSFRASNNDIYDLVPYLRDDGNRHDFSHTIHKLAFEGDEESDVFKAKPGREMRRRMGITENPLDGAIARTSKQAYAFQYFLKVVSTKFYTLDGKSLNTNQYSSTQFERDLSKGRREENNDGVHVSHSTPGVPGAFFNYDVSPILIVHTETRQSFAHFLTSTCAIVGGVLTVAALIDSMLFAASRSLKRHAGSVPSSLAYANGKLM</sequence>
<feature type="domain" description="Endoplasmic reticulum vesicle transporter N-terminal" evidence="8">
    <location>
        <begin position="10"/>
        <end position="99"/>
    </location>
</feature>
<evidence type="ECO:0000256" key="1">
    <source>
        <dbReference type="ARBA" id="ARBA00004141"/>
    </source>
</evidence>
<keyword evidence="3 6" id="KW-0812">Transmembrane</keyword>
<dbReference type="Pfam" id="PF13850">
    <property type="entry name" value="ERGIC_N"/>
    <property type="match status" value="1"/>
</dbReference>
<evidence type="ECO:0000256" key="5">
    <source>
        <dbReference type="ARBA" id="ARBA00023136"/>
    </source>
</evidence>
<dbReference type="GO" id="GO:0030134">
    <property type="term" value="C:COPII-coated ER to Golgi transport vesicle"/>
    <property type="evidence" value="ECO:0007669"/>
    <property type="project" value="TreeGrafter"/>
</dbReference>
<dbReference type="PANTHER" id="PTHR10984:SF25">
    <property type="entry name" value="ENDOPLASMIC RETICULUM-GOLGI INTERMEDIATE COMPARTMENT PROTEIN 3"/>
    <property type="match status" value="1"/>
</dbReference>
<dbReference type="Pfam" id="PF07970">
    <property type="entry name" value="COPIIcoated_ERV"/>
    <property type="match status" value="1"/>
</dbReference>
<dbReference type="PANTHER" id="PTHR10984">
    <property type="entry name" value="ENDOPLASMIC RETICULUM-GOLGI INTERMEDIATE COMPARTMENT PROTEIN"/>
    <property type="match status" value="1"/>
</dbReference>
<evidence type="ECO:0000256" key="4">
    <source>
        <dbReference type="ARBA" id="ARBA00022989"/>
    </source>
</evidence>
<dbReference type="Proteomes" id="UP000287166">
    <property type="component" value="Unassembled WGS sequence"/>
</dbReference>
<reference evidence="9 10" key="1">
    <citation type="journal article" date="2018" name="Sci. Rep.">
        <title>Genome sequence of the cauliflower mushroom Sparassis crispa (Hanabiratake) and its association with beneficial usage.</title>
        <authorList>
            <person name="Kiyama R."/>
            <person name="Furutani Y."/>
            <person name="Kawaguchi K."/>
            <person name="Nakanishi T."/>
        </authorList>
    </citation>
    <scope>NUCLEOTIDE SEQUENCE [LARGE SCALE GENOMIC DNA]</scope>
</reference>
<evidence type="ECO:0000256" key="6">
    <source>
        <dbReference type="SAM" id="Phobius"/>
    </source>
</evidence>
<dbReference type="InterPro" id="IPR045888">
    <property type="entry name" value="Erv"/>
</dbReference>
<dbReference type="EMBL" id="BFAD01000005">
    <property type="protein sequence ID" value="GBE83107.1"/>
    <property type="molecule type" value="Genomic_DNA"/>
</dbReference>
<evidence type="ECO:0000313" key="9">
    <source>
        <dbReference type="EMBL" id="GBE83107.1"/>
    </source>
</evidence>
<dbReference type="GO" id="GO:0006890">
    <property type="term" value="P:retrograde vesicle-mediated transport, Golgi to endoplasmic reticulum"/>
    <property type="evidence" value="ECO:0007669"/>
    <property type="project" value="TreeGrafter"/>
</dbReference>
<keyword evidence="10" id="KW-1185">Reference proteome</keyword>
<dbReference type="InParanoid" id="A0A401GLN9"/>
<comment type="caution">
    <text evidence="9">The sequence shown here is derived from an EMBL/GenBank/DDBJ whole genome shotgun (WGS) entry which is preliminary data.</text>
</comment>
<name>A0A401GLN9_9APHY</name>
<dbReference type="FunCoup" id="A0A401GLN9">
    <property type="interactions" value="381"/>
</dbReference>
<accession>A0A401GLN9</accession>
<evidence type="ECO:0008006" key="11">
    <source>
        <dbReference type="Google" id="ProtNLM"/>
    </source>
</evidence>
<keyword evidence="4 6" id="KW-1133">Transmembrane helix</keyword>
<evidence type="ECO:0000256" key="2">
    <source>
        <dbReference type="ARBA" id="ARBA00005648"/>
    </source>
</evidence>
<dbReference type="GO" id="GO:0005789">
    <property type="term" value="C:endoplasmic reticulum membrane"/>
    <property type="evidence" value="ECO:0007669"/>
    <property type="project" value="TreeGrafter"/>
</dbReference>
<feature type="transmembrane region" description="Helical" evidence="6">
    <location>
        <begin position="31"/>
        <end position="50"/>
    </location>
</feature>
<dbReference type="GO" id="GO:0000139">
    <property type="term" value="C:Golgi membrane"/>
    <property type="evidence" value="ECO:0007669"/>
    <property type="project" value="TreeGrafter"/>
</dbReference>